<keyword evidence="3" id="KW-1185">Reference proteome</keyword>
<dbReference type="EMBL" id="JAQQLF010000001">
    <property type="protein sequence ID" value="MDC7715878.1"/>
    <property type="molecule type" value="Genomic_DNA"/>
</dbReference>
<sequence>MLTLPLVTPRLQLRDFCASDQAAYRQLRLGSAFGQHYAAHELSPDFSDALLQQFIAQQQATPRRAWQLAITLADGGTLIGSVGLRYTSLAGEAQFGIELNEAYWGQGYAREAGTALLHAGFNPLGLHRVEADTHAANLPAQRLATGLGFVPSRQDGDRHILALALDLPGVLSERKLLGAQARLNRHAGYWQLSTAAQPDFYFGNLLLPDLAPLQRDVWEARFDTAFAGHAGVQHRTLLWAMEDEDCAARYQPWLDAGYQYQETIALLLTRDSLQPSPLPTGYTLRPLASDDDWQQWATLLAASRDPGHNEASYRRFLGGLQQRYLQLEHSGHGHVWGVFAGGQLQASAGLFTWQALGRFQMVATAPGARRLGLASGLISALAEWGLARVPRLVIVADAHYHAIDLYRKLGFVNASREASLCWWPRHKEPA</sequence>
<dbReference type="InterPro" id="IPR000182">
    <property type="entry name" value="GNAT_dom"/>
</dbReference>
<feature type="domain" description="N-acetyltransferase" evidence="1">
    <location>
        <begin position="22"/>
        <end position="168"/>
    </location>
</feature>
<dbReference type="PANTHER" id="PTHR43792">
    <property type="entry name" value="GNAT FAMILY, PUTATIVE (AFU_ORTHOLOGUE AFUA_3G00765)-RELATED-RELATED"/>
    <property type="match status" value="1"/>
</dbReference>
<feature type="domain" description="N-acetyltransferase" evidence="1">
    <location>
        <begin position="282"/>
        <end position="430"/>
    </location>
</feature>
<reference evidence="2 3" key="1">
    <citation type="submission" date="2023-01" db="EMBL/GenBank/DDBJ databases">
        <title>Novel species of the genus Vogesella isolated from rivers.</title>
        <authorList>
            <person name="Lu H."/>
        </authorList>
    </citation>
    <scope>NUCLEOTIDE SEQUENCE [LARGE SCALE GENOMIC DNA]</scope>
    <source>
        <strain evidence="2 3">DC21W</strain>
    </source>
</reference>
<dbReference type="Proteomes" id="UP001219956">
    <property type="component" value="Unassembled WGS sequence"/>
</dbReference>
<gene>
    <name evidence="2" type="ORF">PQU95_01400</name>
</gene>
<dbReference type="InterPro" id="IPR051531">
    <property type="entry name" value="N-acetyltransferase"/>
</dbReference>
<organism evidence="2 3">
    <name type="scientific">Vogesella aquatica</name>
    <dbReference type="NCBI Taxonomy" id="2984206"/>
    <lineage>
        <taxon>Bacteria</taxon>
        <taxon>Pseudomonadati</taxon>
        <taxon>Pseudomonadota</taxon>
        <taxon>Betaproteobacteria</taxon>
        <taxon>Neisseriales</taxon>
        <taxon>Chromobacteriaceae</taxon>
        <taxon>Vogesella</taxon>
    </lineage>
</organism>
<dbReference type="Pfam" id="PF00583">
    <property type="entry name" value="Acetyltransf_1"/>
    <property type="match status" value="1"/>
</dbReference>
<protein>
    <submittedName>
        <fullName evidence="2">GNAT family N-acetyltransferase</fullName>
    </submittedName>
</protein>
<evidence type="ECO:0000259" key="1">
    <source>
        <dbReference type="PROSITE" id="PS51186"/>
    </source>
</evidence>
<comment type="caution">
    <text evidence="2">The sequence shown here is derived from an EMBL/GenBank/DDBJ whole genome shotgun (WGS) entry which is preliminary data.</text>
</comment>
<dbReference type="RefSeq" id="WP_272750357.1">
    <property type="nucleotide sequence ID" value="NZ_JAQQLF010000001.1"/>
</dbReference>
<dbReference type="Gene3D" id="3.40.630.30">
    <property type="match status" value="2"/>
</dbReference>
<name>A0ABT5IUL9_9NEIS</name>
<dbReference type="Pfam" id="PF13302">
    <property type="entry name" value="Acetyltransf_3"/>
    <property type="match status" value="1"/>
</dbReference>
<evidence type="ECO:0000313" key="3">
    <source>
        <dbReference type="Proteomes" id="UP001219956"/>
    </source>
</evidence>
<accession>A0ABT5IUL9</accession>
<dbReference type="SUPFAM" id="SSF55729">
    <property type="entry name" value="Acyl-CoA N-acyltransferases (Nat)"/>
    <property type="match status" value="2"/>
</dbReference>
<dbReference type="PANTHER" id="PTHR43792:SF1">
    <property type="entry name" value="N-ACETYLTRANSFERASE DOMAIN-CONTAINING PROTEIN"/>
    <property type="match status" value="1"/>
</dbReference>
<evidence type="ECO:0000313" key="2">
    <source>
        <dbReference type="EMBL" id="MDC7715878.1"/>
    </source>
</evidence>
<dbReference type="InterPro" id="IPR016181">
    <property type="entry name" value="Acyl_CoA_acyltransferase"/>
</dbReference>
<dbReference type="PROSITE" id="PS51186">
    <property type="entry name" value="GNAT"/>
    <property type="match status" value="2"/>
</dbReference>
<proteinExistence type="predicted"/>